<evidence type="ECO:0000313" key="3">
    <source>
        <dbReference type="Proteomes" id="UP000030854"/>
    </source>
</evidence>
<evidence type="ECO:0000256" key="1">
    <source>
        <dbReference type="SAM" id="MobiDB-lite"/>
    </source>
</evidence>
<dbReference type="AlphaFoldDB" id="A0A0B1NUR0"/>
<sequence>MKKADVSAEILTNLHGLEQKNEAQISILADIRQTDVGAKILTSFDDLRQKHEQQHTILLEIVHLINSAEISTNFQDIRQKISDQNSVLAEIRAVDISSEILMNMQDFGQKIDYHYNISTEIKDANTSGEILSSMSKLEQKYEIIHNLLNEIKQANLSAAVVASLDVFGQNNKAQLELLREIGEKINSEKISSTLYEIYDINKEYLGLVKEVWDQKIMTEILDLLRNLEQKNDIQHKFPMDFEQLDLSAKSTKISEEISNILQMVQDLKLKTFEFDALLLALKCEVQESNIITKNISRYFNNLMLKDSCHSREISFNVASENSKEFTKTSENLESYLKDKQPQPANLSSDQKLAKMEGKLLQDMEYSIDNLKHSSLSKESVQDPSQSKSINKYLTNEPHTKNISEDITSLAPEENEKHIKEDKSESLKTGLELEMPQEQIESSDISSKNEFSSDLELSNKMKNVIKNMSDEILDSSTEVEDKPKKMTLIDNIELRDTEKPVTLKENDKAIFDTESKTQEKVDSGLEVEFQNFKNGQSQVLIDPLLEAKPQTLKEKNEPELESKCEAVIEIETDSEIKEIDDKIEEKSDQNAIELKTRVIPKNNELVVIDKENIKSENVEVPGNENKESKNDHISDIEIETNYTYEEEFSDLKKTANPDSINPDNEVGSEIVQISNDDYKTTNQDLEADIVDEESKDHELGKDECLDESLTLEKDDKVKKDSVLETETGSVIVELNVDNLKIINPNPEIQAEILEEGKEIKRNSDA</sequence>
<evidence type="ECO:0000313" key="2">
    <source>
        <dbReference type="EMBL" id="KHJ30112.1"/>
    </source>
</evidence>
<feature type="compositionally biased region" description="Basic and acidic residues" evidence="1">
    <location>
        <begin position="413"/>
        <end position="424"/>
    </location>
</feature>
<dbReference type="HOGENOM" id="CLU_365322_0_0_1"/>
<gene>
    <name evidence="2" type="ORF">EV44_g2924</name>
</gene>
<proteinExistence type="predicted"/>
<name>A0A0B1NUR0_UNCNE</name>
<dbReference type="Proteomes" id="UP000030854">
    <property type="component" value="Unassembled WGS sequence"/>
</dbReference>
<accession>A0A0B1NUR0</accession>
<organism evidence="2 3">
    <name type="scientific">Uncinula necator</name>
    <name type="common">Grape powdery mildew</name>
    <dbReference type="NCBI Taxonomy" id="52586"/>
    <lineage>
        <taxon>Eukaryota</taxon>
        <taxon>Fungi</taxon>
        <taxon>Dikarya</taxon>
        <taxon>Ascomycota</taxon>
        <taxon>Pezizomycotina</taxon>
        <taxon>Leotiomycetes</taxon>
        <taxon>Erysiphales</taxon>
        <taxon>Erysiphaceae</taxon>
        <taxon>Erysiphe</taxon>
    </lineage>
</organism>
<feature type="region of interest" description="Disordered" evidence="1">
    <location>
        <begin position="374"/>
        <end position="424"/>
    </location>
</feature>
<feature type="compositionally biased region" description="Polar residues" evidence="1">
    <location>
        <begin position="374"/>
        <end position="393"/>
    </location>
</feature>
<protein>
    <submittedName>
        <fullName evidence="2">Uncharacterized protein</fullName>
    </submittedName>
</protein>
<dbReference type="EMBL" id="JNVN01005101">
    <property type="protein sequence ID" value="KHJ30112.1"/>
    <property type="molecule type" value="Genomic_DNA"/>
</dbReference>
<keyword evidence="3" id="KW-1185">Reference proteome</keyword>
<comment type="caution">
    <text evidence="2">The sequence shown here is derived from an EMBL/GenBank/DDBJ whole genome shotgun (WGS) entry which is preliminary data.</text>
</comment>
<reference evidence="2 3" key="1">
    <citation type="journal article" date="2014" name="BMC Genomics">
        <title>Adaptive genomic structural variation in the grape powdery mildew pathogen, Erysiphe necator.</title>
        <authorList>
            <person name="Jones L."/>
            <person name="Riaz S."/>
            <person name="Morales-Cruz A."/>
            <person name="Amrine K.C."/>
            <person name="McGuire B."/>
            <person name="Gubler W.D."/>
            <person name="Walker M.A."/>
            <person name="Cantu D."/>
        </authorList>
    </citation>
    <scope>NUCLEOTIDE SEQUENCE [LARGE SCALE GENOMIC DNA]</scope>
    <source>
        <strain evidence="3">c</strain>
    </source>
</reference>